<dbReference type="AlphaFoldDB" id="A0A1E3QRZ2"/>
<dbReference type="InterPro" id="IPR010482">
    <property type="entry name" value="TECPR1-like_DysF"/>
</dbReference>
<keyword evidence="8" id="KW-1185">Reference proteome</keyword>
<dbReference type="OrthoDB" id="74314at2759"/>
<gene>
    <name evidence="7" type="ORF">BABINDRAFT_28487</name>
</gene>
<feature type="transmembrane region" description="Helical" evidence="5">
    <location>
        <begin position="189"/>
        <end position="213"/>
    </location>
</feature>
<evidence type="ECO:0000256" key="2">
    <source>
        <dbReference type="ARBA" id="ARBA00022692"/>
    </source>
</evidence>
<evidence type="ECO:0000313" key="7">
    <source>
        <dbReference type="EMBL" id="ODQ80469.1"/>
    </source>
</evidence>
<comment type="subcellular location">
    <subcellularLocation>
        <location evidence="1">Membrane</location>
        <topology evidence="1">Multi-pass membrane protein</topology>
    </subcellularLocation>
</comment>
<dbReference type="PANTHER" id="PTHR28304">
    <property type="entry name" value="PEROXISOMAL MEMBRANE PROTEIN PEX29"/>
    <property type="match status" value="1"/>
</dbReference>
<feature type="non-terminal residue" evidence="7">
    <location>
        <position position="1"/>
    </location>
</feature>
<dbReference type="GO" id="GO:0032581">
    <property type="term" value="P:ER-dependent peroxisome organization"/>
    <property type="evidence" value="ECO:0007669"/>
    <property type="project" value="EnsemblFungi"/>
</dbReference>
<evidence type="ECO:0000259" key="6">
    <source>
        <dbReference type="Pfam" id="PF06398"/>
    </source>
</evidence>
<dbReference type="InterPro" id="IPR052816">
    <property type="entry name" value="Peroxisomal_Membrane_PEX28-32"/>
</dbReference>
<dbReference type="GeneID" id="30149279"/>
<evidence type="ECO:0000313" key="8">
    <source>
        <dbReference type="Proteomes" id="UP000094336"/>
    </source>
</evidence>
<reference evidence="8" key="1">
    <citation type="submission" date="2016-05" db="EMBL/GenBank/DDBJ databases">
        <title>Comparative genomics of biotechnologically important yeasts.</title>
        <authorList>
            <consortium name="DOE Joint Genome Institute"/>
            <person name="Riley R."/>
            <person name="Haridas S."/>
            <person name="Wolfe K.H."/>
            <person name="Lopes M.R."/>
            <person name="Hittinger C.T."/>
            <person name="Goker M."/>
            <person name="Salamov A."/>
            <person name="Wisecaver J."/>
            <person name="Long T.M."/>
            <person name="Aerts A.L."/>
            <person name="Barry K."/>
            <person name="Choi C."/>
            <person name="Clum A."/>
            <person name="Coughlan A.Y."/>
            <person name="Deshpande S."/>
            <person name="Douglass A.P."/>
            <person name="Hanson S.J."/>
            <person name="Klenk H.-P."/>
            <person name="Labutti K."/>
            <person name="Lapidus A."/>
            <person name="Lindquist E."/>
            <person name="Lipzen A."/>
            <person name="Meier-Kolthoff J.P."/>
            <person name="Ohm R.A."/>
            <person name="Otillar R.P."/>
            <person name="Pangilinan J."/>
            <person name="Peng Y."/>
            <person name="Rokas A."/>
            <person name="Rosa C.A."/>
            <person name="Scheuner C."/>
            <person name="Sibirny A.A."/>
            <person name="Slot J.C."/>
            <person name="Stielow J.B."/>
            <person name="Sun H."/>
            <person name="Kurtzman C.P."/>
            <person name="Blackwell M."/>
            <person name="Grigoriev I.V."/>
            <person name="Jeffries T.W."/>
        </authorList>
    </citation>
    <scope>NUCLEOTIDE SEQUENCE [LARGE SCALE GENOMIC DNA]</scope>
    <source>
        <strain evidence="8">NRRL Y-12698</strain>
    </source>
</reference>
<dbReference type="EMBL" id="KV454429">
    <property type="protein sequence ID" value="ODQ80469.1"/>
    <property type="molecule type" value="Genomic_DNA"/>
</dbReference>
<dbReference type="GO" id="GO:0005778">
    <property type="term" value="C:peroxisomal membrane"/>
    <property type="evidence" value="ECO:0007669"/>
    <property type="project" value="EnsemblFungi"/>
</dbReference>
<evidence type="ECO:0000256" key="3">
    <source>
        <dbReference type="ARBA" id="ARBA00022989"/>
    </source>
</evidence>
<dbReference type="Proteomes" id="UP000094336">
    <property type="component" value="Unassembled WGS sequence"/>
</dbReference>
<protein>
    <recommendedName>
        <fullName evidence="6">TECPR1-like DysF domain-containing protein</fullName>
    </recommendedName>
</protein>
<keyword evidence="4 5" id="KW-0472">Membrane</keyword>
<feature type="non-terminal residue" evidence="7">
    <location>
        <position position="398"/>
    </location>
</feature>
<evidence type="ECO:0000256" key="4">
    <source>
        <dbReference type="ARBA" id="ARBA00023136"/>
    </source>
</evidence>
<dbReference type="GO" id="GO:0005783">
    <property type="term" value="C:endoplasmic reticulum"/>
    <property type="evidence" value="ECO:0007669"/>
    <property type="project" value="EnsemblFungi"/>
</dbReference>
<dbReference type="PANTHER" id="PTHR28304:SF2">
    <property type="entry name" value="PEROXISOMAL MEMBRANE PROTEIN PEX29"/>
    <property type="match status" value="1"/>
</dbReference>
<organism evidence="7 8">
    <name type="scientific">Babjeviella inositovora NRRL Y-12698</name>
    <dbReference type="NCBI Taxonomy" id="984486"/>
    <lineage>
        <taxon>Eukaryota</taxon>
        <taxon>Fungi</taxon>
        <taxon>Dikarya</taxon>
        <taxon>Ascomycota</taxon>
        <taxon>Saccharomycotina</taxon>
        <taxon>Pichiomycetes</taxon>
        <taxon>Serinales incertae sedis</taxon>
        <taxon>Babjeviella</taxon>
    </lineage>
</organism>
<dbReference type="STRING" id="984486.A0A1E3QRZ2"/>
<dbReference type="RefSeq" id="XP_018985797.1">
    <property type="nucleotide sequence ID" value="XM_019131426.1"/>
</dbReference>
<evidence type="ECO:0000256" key="1">
    <source>
        <dbReference type="ARBA" id="ARBA00004141"/>
    </source>
</evidence>
<feature type="transmembrane region" description="Helical" evidence="5">
    <location>
        <begin position="219"/>
        <end position="239"/>
    </location>
</feature>
<dbReference type="Pfam" id="PF06398">
    <property type="entry name" value="Pex24p"/>
    <property type="match status" value="1"/>
</dbReference>
<evidence type="ECO:0000256" key="5">
    <source>
        <dbReference type="SAM" id="Phobius"/>
    </source>
</evidence>
<name>A0A1E3QRZ2_9ASCO</name>
<proteinExistence type="predicted"/>
<keyword evidence="3 5" id="KW-1133">Transmembrane helix</keyword>
<sequence>STSSHLTDKLFERIIAMALPTPSSVSQESIEERIEAQRSRPSLSVPLMSKNFILMNARLSGVFVLIDELIKVLSWRYPTYTLGLLSIYTWLVLNPVLLLSVPLLYVLFCVLVPNYLVMHQPEALIGMVNPVPTDGPSLRKPELPTPAPETSREFFLNVTDLQNHMLLYVTGYDFVNGLSNHLLYFRDEALTSCVFVCLLCAVAFNVCLLPWIVRRCSSFIVFVVQWGLIVGGWSFAALCHPKYWERVIEYYYTEDTRLRILTLANQLESHIIAEFWLEAEPAEEREVEVYELQHCNDKSKQWQSFGYTTDAYTNRAVLRSGKQIPTTLSSLSKVQAPQRWEFSGASWKLDLSPEGWVQRNVLWPNVIIDQDEKWVYDLGEAGARGLYRRRRWSRVCTR</sequence>
<keyword evidence="2 5" id="KW-0812">Transmembrane</keyword>
<feature type="domain" description="TECPR1-like DysF" evidence="6">
    <location>
        <begin position="43"/>
        <end position="394"/>
    </location>
</feature>
<accession>A0A1E3QRZ2</accession>